<dbReference type="EMBL" id="JRHA01000005">
    <property type="protein sequence ID" value="PQK15002.1"/>
    <property type="molecule type" value="Genomic_DNA"/>
</dbReference>
<comment type="caution">
    <text evidence="2">The sequence shown here is derived from an EMBL/GenBank/DDBJ whole genome shotgun (WGS) entry which is preliminary data.</text>
</comment>
<proteinExistence type="predicted"/>
<gene>
    <name evidence="2" type="ORF">BB8028_0005g05200</name>
</gene>
<name>A0A2S7YGK7_BEABA</name>
<accession>A0A2S7YGK7</accession>
<dbReference type="AlphaFoldDB" id="A0A2S7YGK7"/>
<feature type="region of interest" description="Disordered" evidence="1">
    <location>
        <begin position="43"/>
        <end position="87"/>
    </location>
</feature>
<sequence>MELTRLLLLQGTNSRPELDLERKKRGKGNSLQCVCPRTRRRHRDWVKERTTTQDYESKKNKRRRIPGRKAGETRQQGKAADKLTRDGRTELVRPCHVSVSVSVRLLRLL</sequence>
<dbReference type="Proteomes" id="UP000237441">
    <property type="component" value="Unassembled WGS sequence"/>
</dbReference>
<evidence type="ECO:0000256" key="1">
    <source>
        <dbReference type="SAM" id="MobiDB-lite"/>
    </source>
</evidence>
<reference evidence="2 3" key="1">
    <citation type="submission" date="2016-07" db="EMBL/GenBank/DDBJ databases">
        <title>Comparative genomics of the entomopathogenic fungus Beauveria bassiana.</title>
        <authorList>
            <person name="Valero Jimenez C.A."/>
            <person name="Zwaan B.J."/>
            <person name="Van Kan J.A."/>
            <person name="Takken W."/>
            <person name="Debets A.J."/>
            <person name="Schoustra S.E."/>
            <person name="Koenraadt C.J."/>
        </authorList>
    </citation>
    <scope>NUCLEOTIDE SEQUENCE [LARGE SCALE GENOMIC DNA]</scope>
    <source>
        <strain evidence="2 3">ARSEF 8028</strain>
    </source>
</reference>
<organism evidence="2 3">
    <name type="scientific">Beauveria bassiana</name>
    <name type="common">White muscardine disease fungus</name>
    <name type="synonym">Tritirachium shiotae</name>
    <dbReference type="NCBI Taxonomy" id="176275"/>
    <lineage>
        <taxon>Eukaryota</taxon>
        <taxon>Fungi</taxon>
        <taxon>Dikarya</taxon>
        <taxon>Ascomycota</taxon>
        <taxon>Pezizomycotina</taxon>
        <taxon>Sordariomycetes</taxon>
        <taxon>Hypocreomycetidae</taxon>
        <taxon>Hypocreales</taxon>
        <taxon>Cordycipitaceae</taxon>
        <taxon>Beauveria</taxon>
    </lineage>
</organism>
<evidence type="ECO:0000313" key="2">
    <source>
        <dbReference type="EMBL" id="PQK15002.1"/>
    </source>
</evidence>
<evidence type="ECO:0000313" key="3">
    <source>
        <dbReference type="Proteomes" id="UP000237441"/>
    </source>
</evidence>
<protein>
    <submittedName>
        <fullName evidence="2">Uncharacterized protein</fullName>
    </submittedName>
</protein>
<feature type="compositionally biased region" description="Basic and acidic residues" evidence="1">
    <location>
        <begin position="45"/>
        <end position="58"/>
    </location>
</feature>